<evidence type="ECO:0000313" key="2">
    <source>
        <dbReference type="Proteomes" id="UP000552241"/>
    </source>
</evidence>
<protein>
    <submittedName>
        <fullName evidence="1">Uncharacterized protein</fullName>
    </submittedName>
</protein>
<dbReference type="RefSeq" id="WP_182042841.1">
    <property type="nucleotide sequence ID" value="NZ_JACDZE010000001.1"/>
</dbReference>
<evidence type="ECO:0000313" key="1">
    <source>
        <dbReference type="EMBL" id="MBA5629280.1"/>
    </source>
</evidence>
<gene>
    <name evidence="1" type="ORF">HU137_05785</name>
</gene>
<keyword evidence="2" id="KW-1185">Reference proteome</keyword>
<name>A0A838ZN28_9FLAO</name>
<dbReference type="EMBL" id="JACDZE010000001">
    <property type="protein sequence ID" value="MBA5629280.1"/>
    <property type="molecule type" value="Genomic_DNA"/>
</dbReference>
<dbReference type="AlphaFoldDB" id="A0A838ZN28"/>
<comment type="caution">
    <text evidence="1">The sequence shown here is derived from an EMBL/GenBank/DDBJ whole genome shotgun (WGS) entry which is preliminary data.</text>
</comment>
<proteinExistence type="predicted"/>
<organism evidence="1 2">
    <name type="scientific">Moheibacter lacus</name>
    <dbReference type="NCBI Taxonomy" id="2745851"/>
    <lineage>
        <taxon>Bacteria</taxon>
        <taxon>Pseudomonadati</taxon>
        <taxon>Bacteroidota</taxon>
        <taxon>Flavobacteriia</taxon>
        <taxon>Flavobacteriales</taxon>
        <taxon>Weeksellaceae</taxon>
        <taxon>Moheibacter</taxon>
    </lineage>
</organism>
<accession>A0A838ZN28</accession>
<reference evidence="1 2" key="1">
    <citation type="submission" date="2020-07" db="EMBL/GenBank/DDBJ databases">
        <title>Moheibacter lacus sp. nov., a member of the family Flavobacteriaceae isolated from freshwater lake sediment.</title>
        <authorList>
            <person name="Liu Y."/>
        </authorList>
    </citation>
    <scope>NUCLEOTIDE SEQUENCE [LARGE SCALE GENOMIC DNA]</scope>
    <source>
        <strain evidence="1 2">BDHS18</strain>
    </source>
</reference>
<dbReference type="Proteomes" id="UP000552241">
    <property type="component" value="Unassembled WGS sequence"/>
</dbReference>
<sequence length="84" mass="9841">MQSLELKNLIHTYIENADDKLLNIIKSIFESYQRVEDEAIIGHTADGRPLTKSLLVKRIKKAEKDIDEGRFTSHEELLEEMKNW</sequence>